<sequence length="769" mass="89626">MLLMLSSCHRLLKKLNMSEKVYEELDAKAEIEKLKSENLVKANLCDNLKRLNNDQLKRIQELNLKLEKQGQDVEEKADEVCAAQQSLGDLECRLKEKEKVNISLTSANDKLRVDFNSKLRECEAEKEKLVCSLEEANAKVLNLEDQNRAFMDKIEVLREGILSVSQKKCASESKVAKASKQMRERGDMFEKLEEEKVKLEEQLKWKNEQFKHLEEAHEKLRNNLRAKEKEWDMERCSFFDDISTLETKLDSHITLSEDLKRRLELCKQALAHEEDRRKCLEIQLSESNSCVVDTKSKLESLTIEKECVCNEMECKIREMEEENQELVLSLKELKESQIREAGNSSSIIKLQNKIKTLEEVDNVREAEWTSRFEKMVAELNCCRFELQSKDTCLKEITKEVDDYSSLVLQLTIEKEEFALMMVALKSTLLETKSKVDDEKLLLHNQLVRTKSELISVTQLLDMTNEELDQIYCEVNEVEFELQIWKSVAEKLQVDLEVNHRMRRELEASLLAQVATELNLKEDLQQKVKRVNDLEQEIKELKDNNTLWRNKEIEQWEKEWVAKELETAILAQLESERIHEYEKKNLNQLVEEKDQRISNLQQIMSSLEIELDDSTASFSSQLAKMQAEVNLFHEAWEKMRTTVVLKEIEVQEKGLNIIELEKDLENRIRFVKKCLSSVKKLSSENEKLMSIIDGASEWIKKLSREDGQVMGAFRSIMSGFDENRGDRNGCSGSNERYDPVKENMNVYSSPKRNVVENSADERSPLRTING</sequence>
<reference evidence="1 2" key="2">
    <citation type="journal article" date="2022" name="Mol. Ecol. Resour.">
        <title>The genomes of chicory, endive, great burdock and yacon provide insights into Asteraceae paleo-polyploidization history and plant inulin production.</title>
        <authorList>
            <person name="Fan W."/>
            <person name="Wang S."/>
            <person name="Wang H."/>
            <person name="Wang A."/>
            <person name="Jiang F."/>
            <person name="Liu H."/>
            <person name="Zhao H."/>
            <person name="Xu D."/>
            <person name="Zhang Y."/>
        </authorList>
    </citation>
    <scope>NUCLEOTIDE SEQUENCE [LARGE SCALE GENOMIC DNA]</scope>
    <source>
        <strain evidence="2">cv. Yunnan</strain>
        <tissue evidence="1">Leaves</tissue>
    </source>
</reference>
<proteinExistence type="predicted"/>
<reference evidence="2" key="1">
    <citation type="journal article" date="2022" name="Mol. Ecol. Resour.">
        <title>The genomes of chicory, endive, great burdock and yacon provide insights into Asteraceae palaeo-polyploidization history and plant inulin production.</title>
        <authorList>
            <person name="Fan W."/>
            <person name="Wang S."/>
            <person name="Wang H."/>
            <person name="Wang A."/>
            <person name="Jiang F."/>
            <person name="Liu H."/>
            <person name="Zhao H."/>
            <person name="Xu D."/>
            <person name="Zhang Y."/>
        </authorList>
    </citation>
    <scope>NUCLEOTIDE SEQUENCE [LARGE SCALE GENOMIC DNA]</scope>
    <source>
        <strain evidence="2">cv. Yunnan</strain>
    </source>
</reference>
<accession>A0ACB9A3G0</accession>
<comment type="caution">
    <text evidence="1">The sequence shown here is derived from an EMBL/GenBank/DDBJ whole genome shotgun (WGS) entry which is preliminary data.</text>
</comment>
<organism evidence="1 2">
    <name type="scientific">Smallanthus sonchifolius</name>
    <dbReference type="NCBI Taxonomy" id="185202"/>
    <lineage>
        <taxon>Eukaryota</taxon>
        <taxon>Viridiplantae</taxon>
        <taxon>Streptophyta</taxon>
        <taxon>Embryophyta</taxon>
        <taxon>Tracheophyta</taxon>
        <taxon>Spermatophyta</taxon>
        <taxon>Magnoliopsida</taxon>
        <taxon>eudicotyledons</taxon>
        <taxon>Gunneridae</taxon>
        <taxon>Pentapetalae</taxon>
        <taxon>asterids</taxon>
        <taxon>campanulids</taxon>
        <taxon>Asterales</taxon>
        <taxon>Asteraceae</taxon>
        <taxon>Asteroideae</taxon>
        <taxon>Heliantheae alliance</taxon>
        <taxon>Millerieae</taxon>
        <taxon>Smallanthus</taxon>
    </lineage>
</organism>
<keyword evidence="2" id="KW-1185">Reference proteome</keyword>
<protein>
    <submittedName>
        <fullName evidence="1">Uncharacterized protein</fullName>
    </submittedName>
</protein>
<dbReference type="EMBL" id="CM042042">
    <property type="protein sequence ID" value="KAI3704398.1"/>
    <property type="molecule type" value="Genomic_DNA"/>
</dbReference>
<evidence type="ECO:0000313" key="1">
    <source>
        <dbReference type="EMBL" id="KAI3704398.1"/>
    </source>
</evidence>
<dbReference type="Proteomes" id="UP001056120">
    <property type="component" value="Linkage Group LG25"/>
</dbReference>
<evidence type="ECO:0000313" key="2">
    <source>
        <dbReference type="Proteomes" id="UP001056120"/>
    </source>
</evidence>
<gene>
    <name evidence="1" type="ORF">L1987_74617</name>
</gene>
<name>A0ACB9A3G0_9ASTR</name>